<comment type="similarity">
    <text evidence="3">Belongs to the misato family.</text>
</comment>
<evidence type="ECO:0000256" key="3">
    <source>
        <dbReference type="ARBA" id="ARBA00008507"/>
    </source>
</evidence>
<keyword evidence="12" id="KW-1185">Reference proteome</keyword>
<dbReference type="AlphaFoldDB" id="A0A8B9V9U8"/>
<feature type="region of interest" description="Disordered" evidence="8">
    <location>
        <begin position="1"/>
        <end position="45"/>
    </location>
</feature>
<evidence type="ECO:0000256" key="4">
    <source>
        <dbReference type="ARBA" id="ARBA00017321"/>
    </source>
</evidence>
<evidence type="ECO:0000313" key="12">
    <source>
        <dbReference type="Proteomes" id="UP000694549"/>
    </source>
</evidence>
<keyword evidence="6" id="KW-0496">Mitochondrion</keyword>
<organism evidence="11 12">
    <name type="scientific">Anas zonorhyncha</name>
    <name type="common">Eastern spot-billed duck</name>
    <dbReference type="NCBI Taxonomy" id="75864"/>
    <lineage>
        <taxon>Eukaryota</taxon>
        <taxon>Metazoa</taxon>
        <taxon>Chordata</taxon>
        <taxon>Craniata</taxon>
        <taxon>Vertebrata</taxon>
        <taxon>Euteleostomi</taxon>
        <taxon>Archelosauria</taxon>
        <taxon>Archosauria</taxon>
        <taxon>Dinosauria</taxon>
        <taxon>Saurischia</taxon>
        <taxon>Theropoda</taxon>
        <taxon>Coelurosauria</taxon>
        <taxon>Aves</taxon>
        <taxon>Neognathae</taxon>
        <taxon>Galloanserae</taxon>
        <taxon>Anseriformes</taxon>
        <taxon>Anatidae</taxon>
        <taxon>Anatinae</taxon>
        <taxon>Anas</taxon>
    </lineage>
</organism>
<reference evidence="11" key="2">
    <citation type="submission" date="2025-09" db="UniProtKB">
        <authorList>
            <consortium name="Ensembl"/>
        </authorList>
    </citation>
    <scope>IDENTIFICATION</scope>
</reference>
<evidence type="ECO:0000313" key="11">
    <source>
        <dbReference type="Ensembl" id="ENSAZOP00000019255.1"/>
    </source>
</evidence>
<dbReference type="PANTHER" id="PTHR13391:SF0">
    <property type="entry name" value="PROTEIN MISATO HOMOLOG 1"/>
    <property type="match status" value="1"/>
</dbReference>
<evidence type="ECO:0000256" key="6">
    <source>
        <dbReference type="ARBA" id="ARBA00023128"/>
    </source>
</evidence>
<dbReference type="Proteomes" id="UP000694549">
    <property type="component" value="Unplaced"/>
</dbReference>
<feature type="region of interest" description="Disordered" evidence="8">
    <location>
        <begin position="160"/>
        <end position="195"/>
    </location>
</feature>
<dbReference type="InterPro" id="IPR036525">
    <property type="entry name" value="Tubulin/FtsZ_GTPase_sf"/>
</dbReference>
<evidence type="ECO:0000256" key="2">
    <source>
        <dbReference type="ARBA" id="ARBA00004496"/>
    </source>
</evidence>
<reference evidence="11" key="1">
    <citation type="submission" date="2025-08" db="UniProtKB">
        <authorList>
            <consortium name="Ensembl"/>
        </authorList>
    </citation>
    <scope>IDENTIFICATION</scope>
</reference>
<dbReference type="Pfam" id="PF14881">
    <property type="entry name" value="Tubulin_3"/>
    <property type="match status" value="1"/>
</dbReference>
<evidence type="ECO:0000259" key="10">
    <source>
        <dbReference type="Pfam" id="PF14881"/>
    </source>
</evidence>
<feature type="compositionally biased region" description="Low complexity" evidence="8">
    <location>
        <begin position="177"/>
        <end position="190"/>
    </location>
</feature>
<dbReference type="InterPro" id="IPR019605">
    <property type="entry name" value="Misato_II_tubulin-like"/>
</dbReference>
<dbReference type="SUPFAM" id="SSF52490">
    <property type="entry name" value="Tubulin nucleotide-binding domain-like"/>
    <property type="match status" value="1"/>
</dbReference>
<feature type="compositionally biased region" description="Low complexity" evidence="8">
    <location>
        <begin position="24"/>
        <end position="37"/>
    </location>
</feature>
<comment type="function">
    <text evidence="7">Involved in the regulation of mitochondrial distribution and morphology. Required for mitochondrial fusion and mitochondrial network formation.</text>
</comment>
<name>A0A8B9V9U8_9AVES</name>
<dbReference type="InterPro" id="IPR049942">
    <property type="entry name" value="DML1/Misato"/>
</dbReference>
<sequence>MASARASAHGGRQGGAALPERLQPAAAGAPGGAAVAPLNKGRSRSRCRCRCPCRGGPRRDAPPLPQPGEAMAAGEAVTLQLGPYAGCVGSHWWGLQAAAPPGPAELVAGTLLRAAGGREESRTPRLIALELKGGVGSLGRGAVCPEAPAAWRGDVASYVEQPPAGGASPRDRGQRMGDASSDGKSSSGTSLQDATSAPAQLDVSWDVCSGSSMQVWSDYLNVQLHPRSIYVIQQYNHNGESGRLEAFGQGERLLQEHGCVEELEDRLHFYVEECDYLQGFQVLCDLHSGFSGVGAKVTELLYDEYSGKGILTWGLTPVIHNMGDFQKNFYRLMNTVLGIVHLSSHSSLFCPMSLNGSLGLKPQPPITFPYINYDASLNYHSSAILAAALDTLTVPYRLCSSRGSMMHLAETLNFSGRKVAAAWASVPFPAVNGHSLPDVLHAYQQDLPWKPLSSCREQNVSCCFAQSVVLRGISKEGHTSSCPGKQPTSPLHAFETAEQILQQYSHAVFPGAFSTFHVLEQPCMTRPPYPRFFSPLLTRQGFLLDKPTSYSAAAVESIPVLTSLQSSSVLHTLLYSLYKDVQKLNIRRWASFFSAGVEQADFHEAVEALRTLSQCYETGFGDDKSEDETDSD</sequence>
<evidence type="ECO:0000256" key="5">
    <source>
        <dbReference type="ARBA" id="ARBA00022490"/>
    </source>
</evidence>
<evidence type="ECO:0000256" key="8">
    <source>
        <dbReference type="SAM" id="MobiDB-lite"/>
    </source>
</evidence>
<dbReference type="InterPro" id="IPR029209">
    <property type="entry name" value="DML1/Misato_tubulin"/>
</dbReference>
<dbReference type="PANTHER" id="PTHR13391">
    <property type="entry name" value="MITOCHONDRIAL DISTRIBUTION REGULATOR MISATO"/>
    <property type="match status" value="1"/>
</dbReference>
<feature type="domain" description="Misato Segment II tubulin-like" evidence="9">
    <location>
        <begin position="75"/>
        <end position="140"/>
    </location>
</feature>
<dbReference type="GO" id="GO:0005739">
    <property type="term" value="C:mitochondrion"/>
    <property type="evidence" value="ECO:0007669"/>
    <property type="project" value="UniProtKB-SubCell"/>
</dbReference>
<feature type="domain" description="DML1/Misato tubulin" evidence="10">
    <location>
        <begin position="210"/>
        <end position="398"/>
    </location>
</feature>
<dbReference type="GO" id="GO:0007005">
    <property type="term" value="P:mitochondrion organization"/>
    <property type="evidence" value="ECO:0007669"/>
    <property type="project" value="InterPro"/>
</dbReference>
<comment type="subcellular location">
    <subcellularLocation>
        <location evidence="2">Cytoplasm</location>
    </subcellularLocation>
    <subcellularLocation>
        <location evidence="1">Mitochondrion</location>
    </subcellularLocation>
</comment>
<proteinExistence type="inferred from homology"/>
<evidence type="ECO:0000259" key="9">
    <source>
        <dbReference type="Pfam" id="PF10644"/>
    </source>
</evidence>
<dbReference type="Pfam" id="PF10644">
    <property type="entry name" value="Misat_Tub_SegII"/>
    <property type="match status" value="1"/>
</dbReference>
<dbReference type="Gene3D" id="3.40.50.1440">
    <property type="entry name" value="Tubulin/FtsZ, GTPase domain"/>
    <property type="match status" value="1"/>
</dbReference>
<protein>
    <recommendedName>
        <fullName evidence="4">Protein misato homolog 1</fullName>
    </recommendedName>
</protein>
<keyword evidence="5" id="KW-0963">Cytoplasm</keyword>
<evidence type="ECO:0000256" key="1">
    <source>
        <dbReference type="ARBA" id="ARBA00004173"/>
    </source>
</evidence>
<evidence type="ECO:0000256" key="7">
    <source>
        <dbReference type="ARBA" id="ARBA00045225"/>
    </source>
</evidence>
<dbReference type="Ensembl" id="ENSAZOT00000020685.1">
    <property type="protein sequence ID" value="ENSAZOP00000019255.1"/>
    <property type="gene ID" value="ENSAZOG00000012517.1"/>
</dbReference>
<dbReference type="CDD" id="cd06060">
    <property type="entry name" value="misato"/>
    <property type="match status" value="1"/>
</dbReference>
<accession>A0A8B9V9U8</accession>